<dbReference type="PANTHER" id="PTHR33841">
    <property type="entry name" value="DNA METHYLTRANSFERASE YEEA-RELATED"/>
    <property type="match status" value="1"/>
</dbReference>
<dbReference type="InterPro" id="IPR050953">
    <property type="entry name" value="N4_N6_ade-DNA_methylase"/>
</dbReference>
<dbReference type="EMBL" id="DXAQ01000093">
    <property type="protein sequence ID" value="HIZ89497.1"/>
    <property type="molecule type" value="Genomic_DNA"/>
</dbReference>
<keyword evidence="2 9" id="KW-0489">Methyltransferase</keyword>
<evidence type="ECO:0000256" key="7">
    <source>
        <dbReference type="ARBA" id="ARBA00047942"/>
    </source>
</evidence>
<evidence type="ECO:0000256" key="4">
    <source>
        <dbReference type="ARBA" id="ARBA00022691"/>
    </source>
</evidence>
<dbReference type="InterPro" id="IPR029063">
    <property type="entry name" value="SAM-dependent_MTases_sf"/>
</dbReference>
<dbReference type="InterPro" id="IPR002052">
    <property type="entry name" value="DNA_methylase_N6_adenine_CS"/>
</dbReference>
<keyword evidence="5" id="KW-0680">Restriction system</keyword>
<dbReference type="AlphaFoldDB" id="A0A9D2KC57"/>
<evidence type="ECO:0000256" key="3">
    <source>
        <dbReference type="ARBA" id="ARBA00022679"/>
    </source>
</evidence>
<evidence type="ECO:0000256" key="2">
    <source>
        <dbReference type="ARBA" id="ARBA00022603"/>
    </source>
</evidence>
<dbReference type="GO" id="GO:0003677">
    <property type="term" value="F:DNA binding"/>
    <property type="evidence" value="ECO:0007669"/>
    <property type="project" value="UniProtKB-KW"/>
</dbReference>
<accession>A0A9D2KC57</accession>
<sequence length="471" mass="55360">MNKTVSINRVKNFGAVYTPLYIVQIMLELSGYNKDILEKHILENSFGDGVFLKEIVRKYCNVFTNVYGNKPNILKQHLETYIHGIEINYDEYIKCINMLDVIVSEYGVYNVSWDLYNDNALNFDKFNGKMDYVIGNPPYVRVHNLDRDTVKQMEFTKTGMTDLYIAFYEIGLKQLNKYGKLCYITPSSFFTSKSGITLREYIEKYHSLSDVIDLGKIQVFENIMSYTAITLFQNNKYFDYINYIDYETKKQQLLPYSEVFQSGQMHFDDLEILDLISTINTYYDILNNNCISVKNGYATLADKIFINNDFIDDNIVLPVLKASTGKWSKMIFPYDSEGNPYSEEYIEEYYPSIYEYLISHKEKLISRSLEKNSDWFLFGRSQGIKDTFKNKIAINTMIKDFNSIKLNQVEKGMGIYSGLYILSTYTYDDIYNAVYHSDFIKYLKSLRKYKSGGYYTFSSKDLEKYLMYRLH</sequence>
<dbReference type="Gene3D" id="3.40.50.150">
    <property type="entry name" value="Vaccinia Virus protein VP39"/>
    <property type="match status" value="1"/>
</dbReference>
<dbReference type="InterPro" id="IPR011639">
    <property type="entry name" value="MethylTrfase_TaqI-like_dom"/>
</dbReference>
<dbReference type="GO" id="GO:0009307">
    <property type="term" value="P:DNA restriction-modification system"/>
    <property type="evidence" value="ECO:0007669"/>
    <property type="project" value="UniProtKB-KW"/>
</dbReference>
<dbReference type="EC" id="2.1.1.72" evidence="1"/>
<dbReference type="PANTHER" id="PTHR33841:SF6">
    <property type="entry name" value="TYPE II METHYLTRANSFERASE M.HINDII"/>
    <property type="match status" value="1"/>
</dbReference>
<dbReference type="GO" id="GO:0009007">
    <property type="term" value="F:site-specific DNA-methyltransferase (adenine-specific) activity"/>
    <property type="evidence" value="ECO:0007669"/>
    <property type="project" value="UniProtKB-EC"/>
</dbReference>
<keyword evidence="3" id="KW-0808">Transferase</keyword>
<keyword evidence="4" id="KW-0949">S-adenosyl-L-methionine</keyword>
<dbReference type="Proteomes" id="UP000824176">
    <property type="component" value="Unassembled WGS sequence"/>
</dbReference>
<dbReference type="SUPFAM" id="SSF53335">
    <property type="entry name" value="S-adenosyl-L-methionine-dependent methyltransferases"/>
    <property type="match status" value="1"/>
</dbReference>
<dbReference type="Pfam" id="PF07669">
    <property type="entry name" value="Eco57I"/>
    <property type="match status" value="1"/>
</dbReference>
<evidence type="ECO:0000256" key="5">
    <source>
        <dbReference type="ARBA" id="ARBA00022747"/>
    </source>
</evidence>
<protein>
    <recommendedName>
        <fullName evidence="1">site-specific DNA-methyltransferase (adenine-specific)</fullName>
        <ecNumber evidence="1">2.1.1.72</ecNumber>
    </recommendedName>
</protein>
<evidence type="ECO:0000256" key="1">
    <source>
        <dbReference type="ARBA" id="ARBA00011900"/>
    </source>
</evidence>
<evidence type="ECO:0000313" key="10">
    <source>
        <dbReference type="Proteomes" id="UP000824176"/>
    </source>
</evidence>
<gene>
    <name evidence="9" type="ORF">H9804_06105</name>
</gene>
<organism evidence="9 10">
    <name type="scientific">Candidatus Mucispirillum faecigallinarum</name>
    <dbReference type="NCBI Taxonomy" id="2838699"/>
    <lineage>
        <taxon>Bacteria</taxon>
        <taxon>Pseudomonadati</taxon>
        <taxon>Deferribacterota</taxon>
        <taxon>Deferribacteres</taxon>
        <taxon>Deferribacterales</taxon>
        <taxon>Mucispirillaceae</taxon>
        <taxon>Mucispirillum</taxon>
    </lineage>
</organism>
<name>A0A9D2KC57_9BACT</name>
<evidence type="ECO:0000313" key="9">
    <source>
        <dbReference type="EMBL" id="HIZ89497.1"/>
    </source>
</evidence>
<comment type="caution">
    <text evidence="9">The sequence shown here is derived from an EMBL/GenBank/DDBJ whole genome shotgun (WGS) entry which is preliminary data.</text>
</comment>
<reference evidence="9" key="1">
    <citation type="journal article" date="2021" name="PeerJ">
        <title>Extensive microbial diversity within the chicken gut microbiome revealed by metagenomics and culture.</title>
        <authorList>
            <person name="Gilroy R."/>
            <person name="Ravi A."/>
            <person name="Getino M."/>
            <person name="Pursley I."/>
            <person name="Horton D.L."/>
            <person name="Alikhan N.F."/>
            <person name="Baker D."/>
            <person name="Gharbi K."/>
            <person name="Hall N."/>
            <person name="Watson M."/>
            <person name="Adriaenssens E.M."/>
            <person name="Foster-Nyarko E."/>
            <person name="Jarju S."/>
            <person name="Secka A."/>
            <person name="Antonio M."/>
            <person name="Oren A."/>
            <person name="Chaudhuri R.R."/>
            <person name="La Ragione R."/>
            <person name="Hildebrand F."/>
            <person name="Pallen M.J."/>
        </authorList>
    </citation>
    <scope>NUCLEOTIDE SEQUENCE</scope>
    <source>
        <strain evidence="9">ChiW4-1371</strain>
    </source>
</reference>
<evidence type="ECO:0000256" key="6">
    <source>
        <dbReference type="ARBA" id="ARBA00023125"/>
    </source>
</evidence>
<dbReference type="PROSITE" id="PS00092">
    <property type="entry name" value="N6_MTASE"/>
    <property type="match status" value="1"/>
</dbReference>
<dbReference type="PRINTS" id="PR00507">
    <property type="entry name" value="N12N6MTFRASE"/>
</dbReference>
<keyword evidence="6" id="KW-0238">DNA-binding</keyword>
<comment type="catalytic activity">
    <reaction evidence="7">
        <text>a 2'-deoxyadenosine in DNA + S-adenosyl-L-methionine = an N(6)-methyl-2'-deoxyadenosine in DNA + S-adenosyl-L-homocysteine + H(+)</text>
        <dbReference type="Rhea" id="RHEA:15197"/>
        <dbReference type="Rhea" id="RHEA-COMP:12418"/>
        <dbReference type="Rhea" id="RHEA-COMP:12419"/>
        <dbReference type="ChEBI" id="CHEBI:15378"/>
        <dbReference type="ChEBI" id="CHEBI:57856"/>
        <dbReference type="ChEBI" id="CHEBI:59789"/>
        <dbReference type="ChEBI" id="CHEBI:90615"/>
        <dbReference type="ChEBI" id="CHEBI:90616"/>
        <dbReference type="EC" id="2.1.1.72"/>
    </reaction>
</comment>
<dbReference type="GO" id="GO:0032259">
    <property type="term" value="P:methylation"/>
    <property type="evidence" value="ECO:0007669"/>
    <property type="project" value="UniProtKB-KW"/>
</dbReference>
<reference evidence="9" key="2">
    <citation type="submission" date="2021-04" db="EMBL/GenBank/DDBJ databases">
        <authorList>
            <person name="Gilroy R."/>
        </authorList>
    </citation>
    <scope>NUCLEOTIDE SEQUENCE</scope>
    <source>
        <strain evidence="9">ChiW4-1371</strain>
    </source>
</reference>
<feature type="domain" description="Type II methyltransferase M.TaqI-like" evidence="8">
    <location>
        <begin position="72"/>
        <end position="220"/>
    </location>
</feature>
<proteinExistence type="predicted"/>
<evidence type="ECO:0000259" key="8">
    <source>
        <dbReference type="Pfam" id="PF07669"/>
    </source>
</evidence>